<accession>A0A9P4IC92</accession>
<dbReference type="PROSITE" id="PS00624">
    <property type="entry name" value="GMC_OXRED_2"/>
    <property type="match status" value="1"/>
</dbReference>
<evidence type="ECO:0000256" key="1">
    <source>
        <dbReference type="ARBA" id="ARBA00010790"/>
    </source>
</evidence>
<evidence type="ECO:0000256" key="3">
    <source>
        <dbReference type="PIRSR" id="PIRSR000137-2"/>
    </source>
</evidence>
<dbReference type="SUPFAM" id="SSF51905">
    <property type="entry name" value="FAD/NAD(P)-binding domain"/>
    <property type="match status" value="1"/>
</dbReference>
<feature type="active site" description="Proton acceptor" evidence="2">
    <location>
        <position position="535"/>
    </location>
</feature>
<comment type="caution">
    <text evidence="7">The sequence shown here is derived from an EMBL/GenBank/DDBJ whole genome shotgun (WGS) entry which is preliminary data.</text>
</comment>
<sequence length="559" mass="60813">MFTQGRGPAGATIASRLSRSKTAPSVLLLEAGGPNADPQLRLLAQRFQTFMTPSMSWGYKTEPQAVKNGHNGGVVDYSRGKGLGGSTAVNFACWTVGPKEDYDEWARIVGDDFFNWNHATERRKRFEAYVVPENAEHAKYVEPVKEVHGSSGPVHVEVPSKWAKDVSFSLDAMEEAGLKINKDLNSGDVIGAAICPSTSSNSWRSTAATEFLQDTPKNLTILTDTQATKIIFNGKKATGVEANGKIYSSNKDVIISAGALDTPKLLLLSGVGPEEEITKHNIPMVHSLPGVGRNLGDHPFNFTLLQIRDDLNDLSQLADQAFAEAAKKQFIESGTGAYAQAYGIVIMAFNNATEELLSSPEFKALPPDVQAHICKRNVPVIEWINLAPPVPPAFDQTKTYLPACQVLMSTQSRGTVTLASANPDDAPICDPKIMTHPFDLLNYKLGMKALLKVLRSDAFARNTMSWVLAPRSDSHEDIMDHCAQTIATAWHMSCTAKMGRADDEMSCVDTDFMVRGLEGLRVADMSVTPFVFNCHVQSVAYTIGETAAERLIAEYALDG</sequence>
<dbReference type="SUPFAM" id="SSF54373">
    <property type="entry name" value="FAD-linked reductases, C-terminal domain"/>
    <property type="match status" value="1"/>
</dbReference>
<evidence type="ECO:0000259" key="6">
    <source>
        <dbReference type="PROSITE" id="PS00624"/>
    </source>
</evidence>
<dbReference type="Pfam" id="PF00732">
    <property type="entry name" value="GMC_oxred_N"/>
    <property type="match status" value="1"/>
</dbReference>
<dbReference type="PANTHER" id="PTHR11552:SF134">
    <property type="entry name" value="GLUCOSE-METHANOL-CHOLINE OXIDOREDUCTASE N-TERMINAL DOMAIN-CONTAINING PROTEIN"/>
    <property type="match status" value="1"/>
</dbReference>
<gene>
    <name evidence="7" type="ORF">NA57DRAFT_66300</name>
</gene>
<dbReference type="PROSITE" id="PS00623">
    <property type="entry name" value="GMC_OXRED_1"/>
    <property type="match status" value="1"/>
</dbReference>
<dbReference type="Proteomes" id="UP000799772">
    <property type="component" value="Unassembled WGS sequence"/>
</dbReference>
<dbReference type="Gene3D" id="3.30.560.10">
    <property type="entry name" value="Glucose Oxidase, domain 3"/>
    <property type="match status" value="1"/>
</dbReference>
<dbReference type="Gene3D" id="3.50.50.60">
    <property type="entry name" value="FAD/NAD(P)-binding domain"/>
    <property type="match status" value="1"/>
</dbReference>
<dbReference type="Pfam" id="PF05199">
    <property type="entry name" value="GMC_oxred_C"/>
    <property type="match status" value="1"/>
</dbReference>
<comment type="similarity">
    <text evidence="1 4">Belongs to the GMC oxidoreductase family.</text>
</comment>
<feature type="domain" description="Glucose-methanol-choline oxidoreductase N-terminal" evidence="5">
    <location>
        <begin position="80"/>
        <end position="103"/>
    </location>
</feature>
<keyword evidence="3 4" id="KW-0274">FAD</keyword>
<dbReference type="GO" id="GO:0016614">
    <property type="term" value="F:oxidoreductase activity, acting on CH-OH group of donors"/>
    <property type="evidence" value="ECO:0007669"/>
    <property type="project" value="InterPro"/>
</dbReference>
<proteinExistence type="inferred from homology"/>
<dbReference type="OrthoDB" id="269227at2759"/>
<dbReference type="InterPro" id="IPR036188">
    <property type="entry name" value="FAD/NAD-bd_sf"/>
</dbReference>
<dbReference type="GO" id="GO:0050660">
    <property type="term" value="F:flavin adenine dinucleotide binding"/>
    <property type="evidence" value="ECO:0007669"/>
    <property type="project" value="InterPro"/>
</dbReference>
<dbReference type="AlphaFoldDB" id="A0A9P4IC92"/>
<dbReference type="PANTHER" id="PTHR11552">
    <property type="entry name" value="GLUCOSE-METHANOL-CHOLINE GMC OXIDOREDUCTASE"/>
    <property type="match status" value="1"/>
</dbReference>
<dbReference type="EMBL" id="ML978126">
    <property type="protein sequence ID" value="KAF2099216.1"/>
    <property type="molecule type" value="Genomic_DNA"/>
</dbReference>
<reference evidence="7" key="1">
    <citation type="journal article" date="2020" name="Stud. Mycol.">
        <title>101 Dothideomycetes genomes: a test case for predicting lifestyles and emergence of pathogens.</title>
        <authorList>
            <person name="Haridas S."/>
            <person name="Albert R."/>
            <person name="Binder M."/>
            <person name="Bloem J."/>
            <person name="Labutti K."/>
            <person name="Salamov A."/>
            <person name="Andreopoulos B."/>
            <person name="Baker S."/>
            <person name="Barry K."/>
            <person name="Bills G."/>
            <person name="Bluhm B."/>
            <person name="Cannon C."/>
            <person name="Castanera R."/>
            <person name="Culley D."/>
            <person name="Daum C."/>
            <person name="Ezra D."/>
            <person name="Gonzalez J."/>
            <person name="Henrissat B."/>
            <person name="Kuo A."/>
            <person name="Liang C."/>
            <person name="Lipzen A."/>
            <person name="Lutzoni F."/>
            <person name="Magnuson J."/>
            <person name="Mondo S."/>
            <person name="Nolan M."/>
            <person name="Ohm R."/>
            <person name="Pangilinan J."/>
            <person name="Park H.-J."/>
            <person name="Ramirez L."/>
            <person name="Alfaro M."/>
            <person name="Sun H."/>
            <person name="Tritt A."/>
            <person name="Yoshinaga Y."/>
            <person name="Zwiers L.-H."/>
            <person name="Turgeon B."/>
            <person name="Goodwin S."/>
            <person name="Spatafora J."/>
            <person name="Crous P."/>
            <person name="Grigoriev I."/>
        </authorList>
    </citation>
    <scope>NUCLEOTIDE SEQUENCE</scope>
    <source>
        <strain evidence="7">CBS 133067</strain>
    </source>
</reference>
<evidence type="ECO:0000313" key="7">
    <source>
        <dbReference type="EMBL" id="KAF2099216.1"/>
    </source>
</evidence>
<feature type="active site" description="Proton donor" evidence="2">
    <location>
        <position position="491"/>
    </location>
</feature>
<keyword evidence="8" id="KW-1185">Reference proteome</keyword>
<keyword evidence="4" id="KW-0285">Flavoprotein</keyword>
<protein>
    <submittedName>
        <fullName evidence="7">Alcohol oxidase</fullName>
    </submittedName>
</protein>
<comment type="cofactor">
    <cofactor evidence="3">
        <name>FAD</name>
        <dbReference type="ChEBI" id="CHEBI:57692"/>
    </cofactor>
</comment>
<feature type="binding site" evidence="3">
    <location>
        <begin position="490"/>
        <end position="491"/>
    </location>
    <ligand>
        <name>FAD</name>
        <dbReference type="ChEBI" id="CHEBI:57692"/>
    </ligand>
</feature>
<name>A0A9P4IC92_9PEZI</name>
<evidence type="ECO:0000313" key="8">
    <source>
        <dbReference type="Proteomes" id="UP000799772"/>
    </source>
</evidence>
<dbReference type="PIRSF" id="PIRSF000137">
    <property type="entry name" value="Alcohol_oxidase"/>
    <property type="match status" value="1"/>
</dbReference>
<evidence type="ECO:0000259" key="5">
    <source>
        <dbReference type="PROSITE" id="PS00623"/>
    </source>
</evidence>
<evidence type="ECO:0000256" key="2">
    <source>
        <dbReference type="PIRSR" id="PIRSR000137-1"/>
    </source>
</evidence>
<feature type="domain" description="Glucose-methanol-choline oxidoreductase N-terminal" evidence="6">
    <location>
        <begin position="258"/>
        <end position="272"/>
    </location>
</feature>
<evidence type="ECO:0000256" key="4">
    <source>
        <dbReference type="RuleBase" id="RU003968"/>
    </source>
</evidence>
<organism evidence="7 8">
    <name type="scientific">Rhizodiscina lignyota</name>
    <dbReference type="NCBI Taxonomy" id="1504668"/>
    <lineage>
        <taxon>Eukaryota</taxon>
        <taxon>Fungi</taxon>
        <taxon>Dikarya</taxon>
        <taxon>Ascomycota</taxon>
        <taxon>Pezizomycotina</taxon>
        <taxon>Dothideomycetes</taxon>
        <taxon>Pleosporomycetidae</taxon>
        <taxon>Aulographales</taxon>
        <taxon>Rhizodiscinaceae</taxon>
        <taxon>Rhizodiscina</taxon>
    </lineage>
</organism>
<dbReference type="InterPro" id="IPR000172">
    <property type="entry name" value="GMC_OxRdtase_N"/>
</dbReference>
<dbReference type="InterPro" id="IPR012132">
    <property type="entry name" value="GMC_OxRdtase"/>
</dbReference>
<dbReference type="InterPro" id="IPR007867">
    <property type="entry name" value="GMC_OxRtase_C"/>
</dbReference>